<sequence length="188" mass="20303">MMKKKLTLGFLTIALTFTLAACAEEKKEQGTDNTDKEHANMDHSTMNHSSDGELPEGLAEATNPTFPVGTTAMMHADHMEGMDGVKATVVGAYNTTVYAVTYTSTTTGELVKNHKWVIHEELENPGAASLEPGTEVTLRADHMEGMDGATAVIDSAEKTTVYMVDYTSSTGEKVTNHKWVTESELAAE</sequence>
<evidence type="ECO:0000256" key="1">
    <source>
        <dbReference type="SAM" id="MobiDB-lite"/>
    </source>
</evidence>
<evidence type="ECO:0000256" key="2">
    <source>
        <dbReference type="SAM" id="SignalP"/>
    </source>
</evidence>
<feature type="domain" description="DUF1541" evidence="3">
    <location>
        <begin position="68"/>
        <end position="119"/>
    </location>
</feature>
<reference evidence="4 5" key="1">
    <citation type="submission" date="2022-03" db="EMBL/GenBank/DDBJ databases">
        <authorList>
            <person name="Jo J.-H."/>
            <person name="Im W.-T."/>
        </authorList>
    </citation>
    <scope>NUCLEOTIDE SEQUENCE [LARGE SCALE GENOMIC DNA]</scope>
    <source>
        <strain evidence="4 5">MA9</strain>
    </source>
</reference>
<protein>
    <submittedName>
        <fullName evidence="4">YdhK family protein</fullName>
    </submittedName>
</protein>
<dbReference type="PROSITE" id="PS51257">
    <property type="entry name" value="PROKAR_LIPOPROTEIN"/>
    <property type="match status" value="1"/>
</dbReference>
<feature type="signal peptide" evidence="2">
    <location>
        <begin position="1"/>
        <end position="23"/>
    </location>
</feature>
<feature type="chain" id="PRO_5045915746" evidence="2">
    <location>
        <begin position="24"/>
        <end position="188"/>
    </location>
</feature>
<evidence type="ECO:0000259" key="3">
    <source>
        <dbReference type="Pfam" id="PF07563"/>
    </source>
</evidence>
<name>A0ABS9U7S1_9BACL</name>
<comment type="caution">
    <text evidence="4">The sequence shown here is derived from an EMBL/GenBank/DDBJ whole genome shotgun (WGS) entry which is preliminary data.</text>
</comment>
<feature type="domain" description="DUF1541" evidence="3">
    <location>
        <begin position="132"/>
        <end position="182"/>
    </location>
</feature>
<dbReference type="InterPro" id="IPR011438">
    <property type="entry name" value="DUF1541"/>
</dbReference>
<evidence type="ECO:0000313" key="5">
    <source>
        <dbReference type="Proteomes" id="UP001316087"/>
    </source>
</evidence>
<gene>
    <name evidence="4" type="ORF">LZ480_00680</name>
</gene>
<dbReference type="RefSeq" id="WP_241368636.1">
    <property type="nucleotide sequence ID" value="NZ_JAKZFC010000001.1"/>
</dbReference>
<proteinExistence type="predicted"/>
<keyword evidence="2" id="KW-0732">Signal</keyword>
<evidence type="ECO:0000313" key="4">
    <source>
        <dbReference type="EMBL" id="MCH7320386.1"/>
    </source>
</evidence>
<organism evidence="4 5">
    <name type="scientific">Solibacillus palustris</name>
    <dbReference type="NCBI Taxonomy" id="2908203"/>
    <lineage>
        <taxon>Bacteria</taxon>
        <taxon>Bacillati</taxon>
        <taxon>Bacillota</taxon>
        <taxon>Bacilli</taxon>
        <taxon>Bacillales</taxon>
        <taxon>Caryophanaceae</taxon>
        <taxon>Solibacillus</taxon>
    </lineage>
</organism>
<accession>A0ABS9U7S1</accession>
<dbReference type="Pfam" id="PF07563">
    <property type="entry name" value="DUF1541"/>
    <property type="match status" value="2"/>
</dbReference>
<keyword evidence="5" id="KW-1185">Reference proteome</keyword>
<dbReference type="Proteomes" id="UP001316087">
    <property type="component" value="Unassembled WGS sequence"/>
</dbReference>
<dbReference type="Gene3D" id="2.30.30.1210">
    <property type="entry name" value="Domain of unknown function DUF1541"/>
    <property type="match status" value="1"/>
</dbReference>
<feature type="compositionally biased region" description="Basic and acidic residues" evidence="1">
    <location>
        <begin position="27"/>
        <end position="41"/>
    </location>
</feature>
<dbReference type="EMBL" id="JAKZFC010000001">
    <property type="protein sequence ID" value="MCH7320386.1"/>
    <property type="molecule type" value="Genomic_DNA"/>
</dbReference>
<feature type="region of interest" description="Disordered" evidence="1">
    <location>
        <begin position="27"/>
        <end position="64"/>
    </location>
</feature>